<gene>
    <name evidence="2" type="ORF">BDP81DRAFT_87617</name>
</gene>
<reference evidence="2" key="1">
    <citation type="submission" date="2021-06" db="EMBL/GenBank/DDBJ databases">
        <title>Comparative genomics, transcriptomics and evolutionary studies reveal genomic signatures of adaptation to plant cell wall in hemibiotrophic fungi.</title>
        <authorList>
            <consortium name="DOE Joint Genome Institute"/>
            <person name="Baroncelli R."/>
            <person name="Diaz J.F."/>
            <person name="Benocci T."/>
            <person name="Peng M."/>
            <person name="Battaglia E."/>
            <person name="Haridas S."/>
            <person name="Andreopoulos W."/>
            <person name="Labutti K."/>
            <person name="Pangilinan J."/>
            <person name="Floch G.L."/>
            <person name="Makela M.R."/>
            <person name="Henrissat B."/>
            <person name="Grigoriev I.V."/>
            <person name="Crouch J.A."/>
            <person name="De Vries R.P."/>
            <person name="Sukno S.A."/>
            <person name="Thon M.R."/>
        </authorList>
    </citation>
    <scope>NUCLEOTIDE SEQUENCE</scope>
    <source>
        <strain evidence="2">CBS 102054</strain>
    </source>
</reference>
<sequence>MSHPRTMALTNVKGFSRRSRIVSVRLSTLSCQIVCQSFVSRYTEALSHSLTSHFGQFPFPFSKYPPPHRAAFANETHFQTSFRGLWTNHGLRISREMWSVACLTLLQTPGCAIRIPQSCARSERRSSSVVSRQWPGIATSCRTLDGTRHFLRTTTT</sequence>
<evidence type="ECO:0000313" key="3">
    <source>
        <dbReference type="Proteomes" id="UP001243989"/>
    </source>
</evidence>
<dbReference type="RefSeq" id="XP_060450757.1">
    <property type="nucleotide sequence ID" value="XM_060596427.1"/>
</dbReference>
<name>A0AAJ0A2F5_9PEZI</name>
<evidence type="ECO:0000259" key="1">
    <source>
        <dbReference type="PROSITE" id="PS00028"/>
    </source>
</evidence>
<dbReference type="PROSITE" id="PS00028">
    <property type="entry name" value="ZINC_FINGER_C2H2_1"/>
    <property type="match status" value="1"/>
</dbReference>
<dbReference type="Proteomes" id="UP001243989">
    <property type="component" value="Unassembled WGS sequence"/>
</dbReference>
<dbReference type="EMBL" id="JAHMHQ010000002">
    <property type="protein sequence ID" value="KAK1654713.1"/>
    <property type="molecule type" value="Genomic_DNA"/>
</dbReference>
<organism evidence="2 3">
    <name type="scientific">Colletotrichum phormii</name>
    <dbReference type="NCBI Taxonomy" id="359342"/>
    <lineage>
        <taxon>Eukaryota</taxon>
        <taxon>Fungi</taxon>
        <taxon>Dikarya</taxon>
        <taxon>Ascomycota</taxon>
        <taxon>Pezizomycotina</taxon>
        <taxon>Sordariomycetes</taxon>
        <taxon>Hypocreomycetidae</taxon>
        <taxon>Glomerellales</taxon>
        <taxon>Glomerellaceae</taxon>
        <taxon>Colletotrichum</taxon>
        <taxon>Colletotrichum acutatum species complex</taxon>
    </lineage>
</organism>
<evidence type="ECO:0000313" key="2">
    <source>
        <dbReference type="EMBL" id="KAK1654713.1"/>
    </source>
</evidence>
<dbReference type="InterPro" id="IPR013087">
    <property type="entry name" value="Znf_C2H2_type"/>
</dbReference>
<proteinExistence type="predicted"/>
<feature type="domain" description="C2H2-type" evidence="1">
    <location>
        <begin position="31"/>
        <end position="53"/>
    </location>
</feature>
<accession>A0AAJ0A2F5</accession>
<protein>
    <recommendedName>
        <fullName evidence="1">C2H2-type domain-containing protein</fullName>
    </recommendedName>
</protein>
<dbReference type="GeneID" id="85481289"/>
<dbReference type="AlphaFoldDB" id="A0AAJ0A2F5"/>
<keyword evidence="3" id="KW-1185">Reference proteome</keyword>
<comment type="caution">
    <text evidence="2">The sequence shown here is derived from an EMBL/GenBank/DDBJ whole genome shotgun (WGS) entry which is preliminary data.</text>
</comment>